<organism evidence="4 5">
    <name type="scientific">Periconia macrospinosa</name>
    <dbReference type="NCBI Taxonomy" id="97972"/>
    <lineage>
        <taxon>Eukaryota</taxon>
        <taxon>Fungi</taxon>
        <taxon>Dikarya</taxon>
        <taxon>Ascomycota</taxon>
        <taxon>Pezizomycotina</taxon>
        <taxon>Dothideomycetes</taxon>
        <taxon>Pleosporomycetidae</taxon>
        <taxon>Pleosporales</taxon>
        <taxon>Massarineae</taxon>
        <taxon>Periconiaceae</taxon>
        <taxon>Periconia</taxon>
    </lineage>
</organism>
<proteinExistence type="predicted"/>
<accession>A0A2V1DHJ2</accession>
<feature type="transmembrane region" description="Helical" evidence="2">
    <location>
        <begin position="50"/>
        <end position="71"/>
    </location>
</feature>
<gene>
    <name evidence="4" type="ORF">DM02DRAFT_719783</name>
</gene>
<dbReference type="OrthoDB" id="405906at2759"/>
<keyword evidence="5" id="KW-1185">Reference proteome</keyword>
<feature type="compositionally biased region" description="Basic and acidic residues" evidence="1">
    <location>
        <begin position="340"/>
        <end position="359"/>
    </location>
</feature>
<evidence type="ECO:0000256" key="2">
    <source>
        <dbReference type="SAM" id="Phobius"/>
    </source>
</evidence>
<dbReference type="Pfam" id="PF24802">
    <property type="entry name" value="DUF7703"/>
    <property type="match status" value="1"/>
</dbReference>
<keyword evidence="2" id="KW-0812">Transmembrane</keyword>
<evidence type="ECO:0000313" key="5">
    <source>
        <dbReference type="Proteomes" id="UP000244855"/>
    </source>
</evidence>
<sequence>MANANSEYGKKPLIPFHIATIIASFIGISFYNVIELNVIILNTFKNRRCLYFWSFIFATWGIMLWSLGFLIKDFGLESGTLLYSIFIATGWCAMVTGQSCVLYSRLHIVLDNRTYLRLVLAMIIFNAIVLHVPTIVLGFGAQSNNPGIYLKVYPIYEKVHVTIFFFQELVISMLYIIYTAKHFGEVGTVLGKTTGNIKHHLILINALVIALDITILGLEYSGYYDVQTAYKGMVYSIKLKLEFRILNDLADIVKSRHPSSSYMHYGGSWADGAAVGPTDIQLPVYMSDNRQRAARGTQPVPPRNDDGDEERGDKNVKQKKRREEEFFATKKGKKKGGRRERREDKNDIFKKKKDEEERKKKQTNATFI</sequence>
<dbReference type="InterPro" id="IPR056120">
    <property type="entry name" value="DUF7703"/>
</dbReference>
<feature type="domain" description="DUF7703" evidence="3">
    <location>
        <begin position="19"/>
        <end position="251"/>
    </location>
</feature>
<feature type="transmembrane region" description="Helical" evidence="2">
    <location>
        <begin position="16"/>
        <end position="38"/>
    </location>
</feature>
<keyword evidence="2" id="KW-1133">Transmembrane helix</keyword>
<dbReference type="EMBL" id="KZ805432">
    <property type="protein sequence ID" value="PVH97637.1"/>
    <property type="molecule type" value="Genomic_DNA"/>
</dbReference>
<feature type="region of interest" description="Disordered" evidence="1">
    <location>
        <begin position="290"/>
        <end position="368"/>
    </location>
</feature>
<feature type="transmembrane region" description="Helical" evidence="2">
    <location>
        <begin position="201"/>
        <end position="223"/>
    </location>
</feature>
<feature type="transmembrane region" description="Helical" evidence="2">
    <location>
        <begin position="159"/>
        <end position="180"/>
    </location>
</feature>
<feature type="compositionally biased region" description="Basic residues" evidence="1">
    <location>
        <begin position="330"/>
        <end position="339"/>
    </location>
</feature>
<feature type="compositionally biased region" description="Basic and acidic residues" evidence="1">
    <location>
        <begin position="311"/>
        <end position="328"/>
    </location>
</feature>
<feature type="transmembrane region" description="Helical" evidence="2">
    <location>
        <begin position="115"/>
        <end position="139"/>
    </location>
</feature>
<reference evidence="4 5" key="1">
    <citation type="journal article" date="2018" name="Sci. Rep.">
        <title>Comparative genomics provides insights into the lifestyle and reveals functional heterogeneity of dark septate endophytic fungi.</title>
        <authorList>
            <person name="Knapp D.G."/>
            <person name="Nemeth J.B."/>
            <person name="Barry K."/>
            <person name="Hainaut M."/>
            <person name="Henrissat B."/>
            <person name="Johnson J."/>
            <person name="Kuo A."/>
            <person name="Lim J.H.P."/>
            <person name="Lipzen A."/>
            <person name="Nolan M."/>
            <person name="Ohm R.A."/>
            <person name="Tamas L."/>
            <person name="Grigoriev I.V."/>
            <person name="Spatafora J.W."/>
            <person name="Nagy L.G."/>
            <person name="Kovacs G.M."/>
        </authorList>
    </citation>
    <scope>NUCLEOTIDE SEQUENCE [LARGE SCALE GENOMIC DNA]</scope>
    <source>
        <strain evidence="4 5">DSE2036</strain>
    </source>
</reference>
<dbReference type="AlphaFoldDB" id="A0A2V1DHJ2"/>
<feature type="transmembrane region" description="Helical" evidence="2">
    <location>
        <begin position="83"/>
        <end position="103"/>
    </location>
</feature>
<evidence type="ECO:0000259" key="3">
    <source>
        <dbReference type="Pfam" id="PF24802"/>
    </source>
</evidence>
<keyword evidence="2" id="KW-0472">Membrane</keyword>
<name>A0A2V1DHJ2_9PLEO</name>
<dbReference type="PANTHER" id="PTHR37013:SF4">
    <property type="entry name" value="INTEGRAL MEMBRANE PROTEIN"/>
    <property type="match status" value="1"/>
</dbReference>
<protein>
    <recommendedName>
        <fullName evidence="3">DUF7703 domain-containing protein</fullName>
    </recommendedName>
</protein>
<dbReference type="Proteomes" id="UP000244855">
    <property type="component" value="Unassembled WGS sequence"/>
</dbReference>
<evidence type="ECO:0000256" key="1">
    <source>
        <dbReference type="SAM" id="MobiDB-lite"/>
    </source>
</evidence>
<evidence type="ECO:0000313" key="4">
    <source>
        <dbReference type="EMBL" id="PVH97637.1"/>
    </source>
</evidence>
<dbReference type="PANTHER" id="PTHR37013">
    <property type="entry name" value="INTEGRAL MEMBRANE PROTEIN (AFU_ORTHOLOGUE AFUA_1G05950)-RELATED"/>
    <property type="match status" value="1"/>
</dbReference>